<keyword evidence="4" id="KW-1185">Reference proteome</keyword>
<dbReference type="SMART" id="SM00304">
    <property type="entry name" value="HAMP"/>
    <property type="match status" value="1"/>
</dbReference>
<keyword evidence="1" id="KW-1133">Transmembrane helix</keyword>
<sequence length="375" mass="39463">MKIQMRASLTMLLLVVLLSIAAAATAWWQGRGISRLLDEHALESVRSIQQFAEGSRRRELALKSEILATNPGFVGYVSQALAAGAEPGGTVDAASIRDLLEERRSQYGFDVAAVLDPKGGVVVMLGEALRTRQDFSGLPLMLKLRAGAPAQTDLLLHDGKLVLVTLSPMLRGATIEALLLTGVEIGDAFVAEIGRAAQVDAALVAPTRDGFVVLASTLDVAVRPLLAAVVGAERPIAAGATPEDSVREFDLALVTGQTRASAMPLFGAPATALLVGIVPTTQHAVSTTAIRRPMLIAGAVLLTVLLIGGLLIQRALVRPLTHIVEMSDRVLRGDIQVAVRNAGRGDLALIAAAFNQALAGLRGYKEAIEKRNHKG</sequence>
<dbReference type="Gene3D" id="6.10.340.10">
    <property type="match status" value="1"/>
</dbReference>
<name>A0A1I4WW81_9GAMM</name>
<keyword evidence="1" id="KW-0812">Transmembrane</keyword>
<proteinExistence type="predicted"/>
<organism evidence="3 4">
    <name type="scientific">Dokdonella immobilis</name>
    <dbReference type="NCBI Taxonomy" id="578942"/>
    <lineage>
        <taxon>Bacteria</taxon>
        <taxon>Pseudomonadati</taxon>
        <taxon>Pseudomonadota</taxon>
        <taxon>Gammaproteobacteria</taxon>
        <taxon>Lysobacterales</taxon>
        <taxon>Rhodanobacteraceae</taxon>
        <taxon>Dokdonella</taxon>
    </lineage>
</organism>
<dbReference type="AlphaFoldDB" id="A0A1I4WW81"/>
<dbReference type="GO" id="GO:0016020">
    <property type="term" value="C:membrane"/>
    <property type="evidence" value="ECO:0007669"/>
    <property type="project" value="InterPro"/>
</dbReference>
<dbReference type="InterPro" id="IPR003660">
    <property type="entry name" value="HAMP_dom"/>
</dbReference>
<evidence type="ECO:0000256" key="1">
    <source>
        <dbReference type="SAM" id="Phobius"/>
    </source>
</evidence>
<feature type="transmembrane region" description="Helical" evidence="1">
    <location>
        <begin position="294"/>
        <end position="312"/>
    </location>
</feature>
<dbReference type="EMBL" id="FOVF01000006">
    <property type="protein sequence ID" value="SFN18068.1"/>
    <property type="molecule type" value="Genomic_DNA"/>
</dbReference>
<evidence type="ECO:0000313" key="3">
    <source>
        <dbReference type="EMBL" id="SFN18068.1"/>
    </source>
</evidence>
<keyword evidence="1" id="KW-0472">Membrane</keyword>
<dbReference type="STRING" id="578942.SAMN05216289_106141"/>
<reference evidence="3 4" key="1">
    <citation type="submission" date="2016-10" db="EMBL/GenBank/DDBJ databases">
        <authorList>
            <person name="de Groot N.N."/>
        </authorList>
    </citation>
    <scope>NUCLEOTIDE SEQUENCE [LARGE SCALE GENOMIC DNA]</scope>
    <source>
        <strain evidence="3 4">CGMCC 1.7659</strain>
    </source>
</reference>
<evidence type="ECO:0000313" key="4">
    <source>
        <dbReference type="Proteomes" id="UP000198575"/>
    </source>
</evidence>
<dbReference type="PROSITE" id="PS50885">
    <property type="entry name" value="HAMP"/>
    <property type="match status" value="1"/>
</dbReference>
<accession>A0A1I4WW81</accession>
<dbReference type="OrthoDB" id="5956617at2"/>
<gene>
    <name evidence="3" type="ORF">SAMN05216289_106141</name>
</gene>
<evidence type="ECO:0000259" key="2">
    <source>
        <dbReference type="PROSITE" id="PS50885"/>
    </source>
</evidence>
<protein>
    <submittedName>
        <fullName evidence="3">HAMP domain-containing protein</fullName>
    </submittedName>
</protein>
<dbReference type="CDD" id="cd06225">
    <property type="entry name" value="HAMP"/>
    <property type="match status" value="1"/>
</dbReference>
<feature type="domain" description="HAMP" evidence="2">
    <location>
        <begin position="314"/>
        <end position="366"/>
    </location>
</feature>
<dbReference type="GO" id="GO:0007165">
    <property type="term" value="P:signal transduction"/>
    <property type="evidence" value="ECO:0007669"/>
    <property type="project" value="InterPro"/>
</dbReference>
<dbReference type="RefSeq" id="WP_092406277.1">
    <property type="nucleotide sequence ID" value="NZ_FOVF01000006.1"/>
</dbReference>
<dbReference type="Proteomes" id="UP000198575">
    <property type="component" value="Unassembled WGS sequence"/>
</dbReference>